<feature type="region of interest" description="Disordered" evidence="1">
    <location>
        <begin position="38"/>
        <end position="64"/>
    </location>
</feature>
<organism evidence="2 3">
    <name type="scientific">Izhakiella australiensis</name>
    <dbReference type="NCBI Taxonomy" id="1926881"/>
    <lineage>
        <taxon>Bacteria</taxon>
        <taxon>Pseudomonadati</taxon>
        <taxon>Pseudomonadota</taxon>
        <taxon>Gammaproteobacteria</taxon>
        <taxon>Enterobacterales</taxon>
        <taxon>Erwiniaceae</taxon>
        <taxon>Izhakiella</taxon>
    </lineage>
</organism>
<evidence type="ECO:0000256" key="1">
    <source>
        <dbReference type="SAM" id="MobiDB-lite"/>
    </source>
</evidence>
<reference evidence="2 3" key="1">
    <citation type="submission" date="2016-12" db="EMBL/GenBank/DDBJ databases">
        <title>Izhakiella australiana sp. nov. of genus Izhakiella isolated from Australian desert.</title>
        <authorList>
            <person name="Ji M."/>
        </authorList>
    </citation>
    <scope>NUCLEOTIDE SEQUENCE [LARGE SCALE GENOMIC DNA]</scope>
    <source>
        <strain evidence="2 3">D4N98</strain>
    </source>
</reference>
<feature type="compositionally biased region" description="Basic and acidic residues" evidence="1">
    <location>
        <begin position="87"/>
        <end position="102"/>
    </location>
</feature>
<proteinExistence type="predicted"/>
<name>A0A1S8YLZ6_9GAMM</name>
<accession>A0A1S8YLZ6</accession>
<dbReference type="EMBL" id="MRUL01000005">
    <property type="protein sequence ID" value="OON40131.1"/>
    <property type="molecule type" value="Genomic_DNA"/>
</dbReference>
<dbReference type="Proteomes" id="UP000190667">
    <property type="component" value="Unassembled WGS sequence"/>
</dbReference>
<feature type="region of interest" description="Disordered" evidence="1">
    <location>
        <begin position="81"/>
        <end position="102"/>
    </location>
</feature>
<gene>
    <name evidence="2" type="ORF">BTJ39_09550</name>
</gene>
<evidence type="ECO:0000313" key="3">
    <source>
        <dbReference type="Proteomes" id="UP000190667"/>
    </source>
</evidence>
<sequence>MNQRSQAPPLANMVTAARMILFGLIGLSIVITAANADASEHKTAVPQPPTKEASKETLSPDKQPLVRRVLRKIAHCGPFRFLGPDDAPEKNRHSVPNKDAEKMPWAAALSVGECEKEKVGKGSS</sequence>
<dbReference type="AlphaFoldDB" id="A0A1S8YLZ6"/>
<protein>
    <submittedName>
        <fullName evidence="2">Uncharacterized protein</fullName>
    </submittedName>
</protein>
<comment type="caution">
    <text evidence="2">The sequence shown here is derived from an EMBL/GenBank/DDBJ whole genome shotgun (WGS) entry which is preliminary data.</text>
</comment>
<evidence type="ECO:0000313" key="2">
    <source>
        <dbReference type="EMBL" id="OON40131.1"/>
    </source>
</evidence>
<keyword evidence="3" id="KW-1185">Reference proteome</keyword>